<dbReference type="PATRIC" id="fig|1502723.3.peg.6589"/>
<dbReference type="GO" id="GO:0003723">
    <property type="term" value="F:RNA binding"/>
    <property type="evidence" value="ECO:0007669"/>
    <property type="project" value="InterPro"/>
</dbReference>
<sequence length="335" mass="34067">MPADPPGSAAAQVPAQVSAPVVAIDDPADPRVDDYVALTDVALRRRREPADGLFIAEGERVITRALRAGYRPRSVLVSPARLGAVPADLPAEVPVYVAGADVLAAITGFEVHRGALASMCRRPPLAPADVLAAARRVLVCEDIVSHTNLGAIFRSAAGLGMDAVLLSPRCADPLYRRSVRVSMGEVFAVPYARLDPWPGALGLLRDAGFTLLALTPAADAADLGAFAARLDAGAPIDSAPVRPTPADSPPADAAPVGLAPADGRPAVLGSTADPAGPATGAPARVALLLGTEGAGLSEPTQTAATARVRIPMAHGVDSLNVAATAAIACYLLGRR</sequence>
<dbReference type="GO" id="GO:0005737">
    <property type="term" value="C:cytoplasm"/>
    <property type="evidence" value="ECO:0007669"/>
    <property type="project" value="UniProtKB-ARBA"/>
</dbReference>
<dbReference type="Pfam" id="PF22435">
    <property type="entry name" value="MRM3-like_sub_bind"/>
    <property type="match status" value="1"/>
</dbReference>
<feature type="region of interest" description="Disordered" evidence="4">
    <location>
        <begin position="237"/>
        <end position="264"/>
    </location>
</feature>
<dbReference type="CDD" id="cd18095">
    <property type="entry name" value="SpoU-like_rRNA-MTase"/>
    <property type="match status" value="1"/>
</dbReference>
<proteinExistence type="inferred from homology"/>
<dbReference type="InterPro" id="IPR029064">
    <property type="entry name" value="Ribosomal_eL30-like_sf"/>
</dbReference>
<comment type="similarity">
    <text evidence="1">Belongs to the class IV-like SAM-binding methyltransferase superfamily. RNA methyltransferase TrmH family.</text>
</comment>
<organism evidence="6 7">
    <name type="scientific">Frankia torreyi</name>
    <dbReference type="NCBI Taxonomy" id="1856"/>
    <lineage>
        <taxon>Bacteria</taxon>
        <taxon>Bacillati</taxon>
        <taxon>Actinomycetota</taxon>
        <taxon>Actinomycetes</taxon>
        <taxon>Frankiales</taxon>
        <taxon>Frankiaceae</taxon>
        <taxon>Frankia</taxon>
    </lineage>
</organism>
<dbReference type="InterPro" id="IPR053888">
    <property type="entry name" value="MRM3-like_sub_bind"/>
</dbReference>
<dbReference type="EMBL" id="JYFN01000009">
    <property type="protein sequence ID" value="KJE24020.1"/>
    <property type="molecule type" value="Genomic_DNA"/>
</dbReference>
<evidence type="ECO:0000256" key="3">
    <source>
        <dbReference type="ARBA" id="ARBA00022679"/>
    </source>
</evidence>
<dbReference type="InterPro" id="IPR029026">
    <property type="entry name" value="tRNA_m1G_MTases_N"/>
</dbReference>
<feature type="domain" description="RNA 2-O ribose methyltransferase substrate binding" evidence="5">
    <location>
        <begin position="55"/>
        <end position="125"/>
    </location>
</feature>
<dbReference type="SUPFAM" id="SSF75217">
    <property type="entry name" value="alpha/beta knot"/>
    <property type="match status" value="1"/>
</dbReference>
<gene>
    <name evidence="6" type="ORF">FF36_01709</name>
</gene>
<protein>
    <submittedName>
        <fullName evidence="6">rRNA methylase</fullName>
    </submittedName>
</protein>
<keyword evidence="2 6" id="KW-0489">Methyltransferase</keyword>
<dbReference type="SUPFAM" id="SSF55315">
    <property type="entry name" value="L30e-like"/>
    <property type="match status" value="1"/>
</dbReference>
<keyword evidence="3" id="KW-0808">Transferase</keyword>
<reference evidence="7" key="1">
    <citation type="submission" date="2015-02" db="EMBL/GenBank/DDBJ databases">
        <title>Draft Genome of Frankia sp. CpI1-S.</title>
        <authorList>
            <person name="Oshone R.T."/>
            <person name="Ngom M."/>
            <person name="Ghodhbane-Gtari F."/>
            <person name="Gtari M."/>
            <person name="Morris K."/>
            <person name="Thomas K."/>
            <person name="Sen A."/>
            <person name="Tisa L.S."/>
        </authorList>
    </citation>
    <scope>NUCLEOTIDE SEQUENCE [LARGE SCALE GENOMIC DNA]</scope>
    <source>
        <strain evidence="7">CpI1-S</strain>
    </source>
</reference>
<dbReference type="InterPro" id="IPR029028">
    <property type="entry name" value="Alpha/beta_knot_MTases"/>
</dbReference>
<dbReference type="AlphaFoldDB" id="A0A0D8BIW9"/>
<evidence type="ECO:0000256" key="4">
    <source>
        <dbReference type="SAM" id="MobiDB-lite"/>
    </source>
</evidence>
<dbReference type="Proteomes" id="UP000032545">
    <property type="component" value="Unassembled WGS sequence"/>
</dbReference>
<name>A0A0D8BIW9_9ACTN</name>
<dbReference type="RefSeq" id="WP_044884390.1">
    <property type="nucleotide sequence ID" value="NZ_JYFN01000009.1"/>
</dbReference>
<keyword evidence="7" id="KW-1185">Reference proteome</keyword>
<reference evidence="6 7" key="2">
    <citation type="journal article" date="2016" name="Genome Announc.">
        <title>Permanent Draft Genome Sequences for Two Variants of Frankia sp. Strain CpI1, the First Frankia Strain Isolated from Root Nodules of Comptonia peregrina.</title>
        <authorList>
            <person name="Oshone R."/>
            <person name="Hurst S.G.IV."/>
            <person name="Abebe-Akele F."/>
            <person name="Simpson S."/>
            <person name="Morris K."/>
            <person name="Thomas W.K."/>
            <person name="Tisa L.S."/>
        </authorList>
    </citation>
    <scope>NUCLEOTIDE SEQUENCE [LARGE SCALE GENOMIC DNA]</scope>
    <source>
        <strain evidence="7">CpI1-S</strain>
    </source>
</reference>
<evidence type="ECO:0000313" key="6">
    <source>
        <dbReference type="EMBL" id="KJE24020.1"/>
    </source>
</evidence>
<evidence type="ECO:0000259" key="5">
    <source>
        <dbReference type="SMART" id="SM00967"/>
    </source>
</evidence>
<dbReference type="GO" id="GO:0032259">
    <property type="term" value="P:methylation"/>
    <property type="evidence" value="ECO:0007669"/>
    <property type="project" value="UniProtKB-KW"/>
</dbReference>
<dbReference type="Gene3D" id="3.40.1280.10">
    <property type="match status" value="1"/>
</dbReference>
<comment type="caution">
    <text evidence="6">The sequence shown here is derived from an EMBL/GenBank/DDBJ whole genome shotgun (WGS) entry which is preliminary data.</text>
</comment>
<dbReference type="SMART" id="SM00967">
    <property type="entry name" value="SpoU_sub_bind"/>
    <property type="match status" value="1"/>
</dbReference>
<accession>A0A0D8BIW9</accession>
<dbReference type="Pfam" id="PF00588">
    <property type="entry name" value="SpoU_methylase"/>
    <property type="match status" value="2"/>
</dbReference>
<dbReference type="PANTHER" id="PTHR43191">
    <property type="entry name" value="RRNA METHYLTRANSFERASE 3"/>
    <property type="match status" value="1"/>
</dbReference>
<dbReference type="InterPro" id="IPR013123">
    <property type="entry name" value="SpoU_subst-bd"/>
</dbReference>
<dbReference type="GO" id="GO:0008173">
    <property type="term" value="F:RNA methyltransferase activity"/>
    <property type="evidence" value="ECO:0007669"/>
    <property type="project" value="InterPro"/>
</dbReference>
<evidence type="ECO:0000313" key="7">
    <source>
        <dbReference type="Proteomes" id="UP000032545"/>
    </source>
</evidence>
<dbReference type="PANTHER" id="PTHR43191:SF12">
    <property type="entry name" value="RRNA METHYLASE"/>
    <property type="match status" value="1"/>
</dbReference>
<dbReference type="Gene3D" id="3.30.1330.30">
    <property type="match status" value="1"/>
</dbReference>
<dbReference type="GO" id="GO:0006396">
    <property type="term" value="P:RNA processing"/>
    <property type="evidence" value="ECO:0007669"/>
    <property type="project" value="InterPro"/>
</dbReference>
<dbReference type="InterPro" id="IPR001537">
    <property type="entry name" value="SpoU_MeTrfase"/>
</dbReference>
<dbReference type="InterPro" id="IPR051259">
    <property type="entry name" value="rRNA_Methyltransferase"/>
</dbReference>
<evidence type="ECO:0000256" key="1">
    <source>
        <dbReference type="ARBA" id="ARBA00007228"/>
    </source>
</evidence>
<evidence type="ECO:0000256" key="2">
    <source>
        <dbReference type="ARBA" id="ARBA00022603"/>
    </source>
</evidence>